<gene>
    <name evidence="4" type="ORF">SAMN04487949_0878</name>
</gene>
<name>A0A1G9QKM0_9EURY</name>
<protein>
    <recommendedName>
        <fullName evidence="3">DUF7310 domain-containing protein</fullName>
    </recommendedName>
</protein>
<dbReference type="OrthoDB" id="206571at2157"/>
<evidence type="ECO:0000256" key="1">
    <source>
        <dbReference type="SAM" id="Coils"/>
    </source>
</evidence>
<accession>A0A1G9QKM0</accession>
<keyword evidence="1" id="KW-0175">Coiled coil</keyword>
<dbReference type="Pfam" id="PF23991">
    <property type="entry name" value="DUF7310"/>
    <property type="match status" value="1"/>
</dbReference>
<dbReference type="RefSeq" id="WP_089694430.1">
    <property type="nucleotide sequence ID" value="NZ_FNHL01000001.1"/>
</dbReference>
<dbReference type="AlphaFoldDB" id="A0A1G9QKM0"/>
<proteinExistence type="predicted"/>
<reference evidence="5" key="1">
    <citation type="submission" date="2016-10" db="EMBL/GenBank/DDBJ databases">
        <authorList>
            <person name="Varghese N."/>
            <person name="Submissions S."/>
        </authorList>
    </citation>
    <scope>NUCLEOTIDE SEQUENCE [LARGE SCALE GENOMIC DNA]</scope>
    <source>
        <strain evidence="5">CGMCC 1.10119</strain>
    </source>
</reference>
<evidence type="ECO:0000256" key="2">
    <source>
        <dbReference type="SAM" id="MobiDB-lite"/>
    </source>
</evidence>
<evidence type="ECO:0000313" key="4">
    <source>
        <dbReference type="EMBL" id="SDM10825.1"/>
    </source>
</evidence>
<feature type="compositionally biased region" description="Acidic residues" evidence="2">
    <location>
        <begin position="114"/>
        <end position="127"/>
    </location>
</feature>
<evidence type="ECO:0000313" key="5">
    <source>
        <dbReference type="Proteomes" id="UP000199451"/>
    </source>
</evidence>
<dbReference type="STRING" id="660521.SAMN04487949_0878"/>
<dbReference type="InterPro" id="IPR055734">
    <property type="entry name" value="DUF7310"/>
</dbReference>
<feature type="coiled-coil region" evidence="1">
    <location>
        <begin position="2"/>
        <end position="56"/>
    </location>
</feature>
<evidence type="ECO:0000259" key="3">
    <source>
        <dbReference type="Pfam" id="PF23991"/>
    </source>
</evidence>
<dbReference type="SUPFAM" id="SSF57997">
    <property type="entry name" value="Tropomyosin"/>
    <property type="match status" value="1"/>
</dbReference>
<sequence>MADDLTERLDAVERALTDGETAVDDLSDAADVERRLTELETRAETVDERLTELEAAVQAVRGYVGGVRAVNRDVERRADAALATAEAVAEQVSDGPTVDDLDLPAAETRHADAGVDDDSTERTEDDDLASRLRRVL</sequence>
<dbReference type="Proteomes" id="UP000199451">
    <property type="component" value="Unassembled WGS sequence"/>
</dbReference>
<dbReference type="EMBL" id="FNHL01000001">
    <property type="protein sequence ID" value="SDM10825.1"/>
    <property type="molecule type" value="Genomic_DNA"/>
</dbReference>
<feature type="domain" description="DUF7310" evidence="3">
    <location>
        <begin position="5"/>
        <end position="87"/>
    </location>
</feature>
<dbReference type="Gene3D" id="1.20.5.340">
    <property type="match status" value="1"/>
</dbReference>
<keyword evidence="5" id="KW-1185">Reference proteome</keyword>
<organism evidence="4 5">
    <name type="scientific">Halogranum gelatinilyticum</name>
    <dbReference type="NCBI Taxonomy" id="660521"/>
    <lineage>
        <taxon>Archaea</taxon>
        <taxon>Methanobacteriati</taxon>
        <taxon>Methanobacteriota</taxon>
        <taxon>Stenosarchaea group</taxon>
        <taxon>Halobacteria</taxon>
        <taxon>Halobacteriales</taxon>
        <taxon>Haloferacaceae</taxon>
    </lineage>
</organism>
<feature type="region of interest" description="Disordered" evidence="2">
    <location>
        <begin position="87"/>
        <end position="136"/>
    </location>
</feature>